<feature type="domain" description="NB-ARC" evidence="3">
    <location>
        <begin position="331"/>
        <end position="489"/>
    </location>
</feature>
<dbReference type="PANTHER" id="PTHR36766:SF69">
    <property type="entry name" value="DISEASE RESISTANCE PROTEIN RGA2-LIKE"/>
    <property type="match status" value="1"/>
</dbReference>
<dbReference type="GO" id="GO:0006952">
    <property type="term" value="P:defense response"/>
    <property type="evidence" value="ECO:0007669"/>
    <property type="project" value="UniProtKB-KW"/>
</dbReference>
<name>A0ABD3HND5_9MARC</name>
<dbReference type="SUPFAM" id="SSF52058">
    <property type="entry name" value="L domain-like"/>
    <property type="match status" value="2"/>
</dbReference>
<protein>
    <recommendedName>
        <fullName evidence="7">NB-ARC domain-containing protein</fullName>
    </recommendedName>
</protein>
<feature type="domain" description="Disease resistance R13L4/SHOC-2-like LRR" evidence="4">
    <location>
        <begin position="1249"/>
        <end position="1399"/>
    </location>
</feature>
<evidence type="ECO:0000259" key="4">
    <source>
        <dbReference type="Pfam" id="PF23598"/>
    </source>
</evidence>
<evidence type="ECO:0000256" key="2">
    <source>
        <dbReference type="SAM" id="MobiDB-lite"/>
    </source>
</evidence>
<dbReference type="SUPFAM" id="SSF53474">
    <property type="entry name" value="alpha/beta-Hydrolases"/>
    <property type="match status" value="1"/>
</dbReference>
<dbReference type="InterPro" id="IPR029058">
    <property type="entry name" value="AB_hydrolase_fold"/>
</dbReference>
<dbReference type="Proteomes" id="UP001633002">
    <property type="component" value="Unassembled WGS sequence"/>
</dbReference>
<dbReference type="Gene3D" id="3.40.50.1820">
    <property type="entry name" value="alpha/beta hydrolase"/>
    <property type="match status" value="1"/>
</dbReference>
<organism evidence="5 6">
    <name type="scientific">Riccia sorocarpa</name>
    <dbReference type="NCBI Taxonomy" id="122646"/>
    <lineage>
        <taxon>Eukaryota</taxon>
        <taxon>Viridiplantae</taxon>
        <taxon>Streptophyta</taxon>
        <taxon>Embryophyta</taxon>
        <taxon>Marchantiophyta</taxon>
        <taxon>Marchantiopsida</taxon>
        <taxon>Marchantiidae</taxon>
        <taxon>Marchantiales</taxon>
        <taxon>Ricciaceae</taxon>
        <taxon>Riccia</taxon>
    </lineage>
</organism>
<dbReference type="Gene3D" id="3.40.50.300">
    <property type="entry name" value="P-loop containing nucleotide triphosphate hydrolases"/>
    <property type="match status" value="1"/>
</dbReference>
<feature type="region of interest" description="Disordered" evidence="2">
    <location>
        <begin position="1168"/>
        <end position="1206"/>
    </location>
</feature>
<dbReference type="PANTHER" id="PTHR36766">
    <property type="entry name" value="PLANT BROAD-SPECTRUM MILDEW RESISTANCE PROTEIN RPW8"/>
    <property type="match status" value="1"/>
</dbReference>
<dbReference type="Gene3D" id="1.10.8.430">
    <property type="entry name" value="Helical domain of apoptotic protease-activating factors"/>
    <property type="match status" value="1"/>
</dbReference>
<keyword evidence="6" id="KW-1185">Reference proteome</keyword>
<dbReference type="InterPro" id="IPR055414">
    <property type="entry name" value="LRR_R13L4/SHOC2-like"/>
</dbReference>
<proteinExistence type="predicted"/>
<accession>A0ABD3HND5</accession>
<feature type="compositionally biased region" description="Low complexity" evidence="2">
    <location>
        <begin position="1179"/>
        <end position="1189"/>
    </location>
</feature>
<dbReference type="Gene3D" id="3.80.10.10">
    <property type="entry name" value="Ribonuclease Inhibitor"/>
    <property type="match status" value="3"/>
</dbReference>
<comment type="caution">
    <text evidence="5">The sequence shown here is derived from an EMBL/GenBank/DDBJ whole genome shotgun (WGS) entry which is preliminary data.</text>
</comment>
<evidence type="ECO:0008006" key="7">
    <source>
        <dbReference type="Google" id="ProtNLM"/>
    </source>
</evidence>
<dbReference type="SUPFAM" id="SSF52540">
    <property type="entry name" value="P-loop containing nucleoside triphosphate hydrolases"/>
    <property type="match status" value="1"/>
</dbReference>
<evidence type="ECO:0000313" key="5">
    <source>
        <dbReference type="EMBL" id="KAL3692316.1"/>
    </source>
</evidence>
<dbReference type="InterPro" id="IPR042197">
    <property type="entry name" value="Apaf_helical"/>
</dbReference>
<evidence type="ECO:0000259" key="3">
    <source>
        <dbReference type="Pfam" id="PF00931"/>
    </source>
</evidence>
<dbReference type="Pfam" id="PF23598">
    <property type="entry name" value="LRR_14"/>
    <property type="match status" value="1"/>
</dbReference>
<evidence type="ECO:0000313" key="6">
    <source>
        <dbReference type="Proteomes" id="UP001633002"/>
    </source>
</evidence>
<reference evidence="5 6" key="1">
    <citation type="submission" date="2024-09" db="EMBL/GenBank/DDBJ databases">
        <title>Chromosome-scale assembly of Riccia sorocarpa.</title>
        <authorList>
            <person name="Paukszto L."/>
        </authorList>
    </citation>
    <scope>NUCLEOTIDE SEQUENCE [LARGE SCALE GENOMIC DNA]</scope>
    <source>
        <strain evidence="5">LP-2024</strain>
        <tissue evidence="5">Aerial parts of the thallus</tissue>
    </source>
</reference>
<dbReference type="InterPro" id="IPR027417">
    <property type="entry name" value="P-loop_NTPase"/>
</dbReference>
<keyword evidence="1" id="KW-0677">Repeat</keyword>
<dbReference type="InterPro" id="IPR032675">
    <property type="entry name" value="LRR_dom_sf"/>
</dbReference>
<dbReference type="InterPro" id="IPR002182">
    <property type="entry name" value="NB-ARC"/>
</dbReference>
<dbReference type="PRINTS" id="PR00364">
    <property type="entry name" value="DISEASERSIST"/>
</dbReference>
<dbReference type="Pfam" id="PF00931">
    <property type="entry name" value="NB-ARC"/>
    <property type="match status" value="1"/>
</dbReference>
<gene>
    <name evidence="5" type="ORF">R1sor_005967</name>
</gene>
<sequence>MAASSSRDSGSDSAVIHHGGWKRLSDSVFEVFRPSEGYTDLEIVFLHGFQSKSDTDSYYRTWMKADGSANWLDTLLAESFPRARILSVSYDSSLITTPCTGREDMYLLGESLVQSLVNLAGVGRTCPVVLVGHCLGGMVLKKIALCAESSANQERSGRSFSRPYESFLKNVKGAFFLSTPSLGANVPIRHLVNQGGPLLKNLQLLGTESARINAEFAKLLRRWKWITHGVFAANETETTKFLQYFNDIGRTDSESDSAPQYLSIVPEASARADMDGFGVIAGVDHFTICQSSDSFAHLISFLTKIKEEEKQNAVQLQQSFGLHSKILDLDHRVQSVITKLQFGNVEPLGLALVGLEGIGKSTLAKQVVITVRHQFEYVCLVELGNVERSRRSKILETLVAQNLLYSSGRRVGIDEGQQPWVHIRGKKVLLVVDDVHSEDEISQLFRMDWCGEGSRLIITSSRQDWTRQLIVHQVPLLSKQASYELLATYLDKFTLKWMPKKVISQVVDGCGGLPLVLEVIGKYLWDKKEVSIWVGALKKLKMADSLDGSAEENVIWRKLKVSFDSLGKLEKQVFLDVATFDLYPPCKTRYNWEIFRSAWGSAWDEDLIDVTLMNLQQRSFLRLTKVKDRVAMYRPGTAVQVVWIHKQMRTMAAWICGPDEESLEDRRSIWQLQNVTDLLANCNKVSRPRTEVLSISVERKTRVDVGPQLEMIRSLQWSSLGRLKVLRLLRISDTHMLGTDKLKFPPKLALLHMENCTREPQKENRWLPWSLKNLSSWPLCDKNIEELGALSVLIFKNTSNIQLPQNFCMLRCLKILQIHNDGKPMGPLPENIGLLSALKHLSLNVPLKKLPNSLLQLPSLQRWTLRGEHLQTWPIPITVDPHRHLTALTELDLMDLPALVELPDSFGGLASLEHLKIVRCSALERLPEGFGALPELRTLSIQGCNALEMLCDSFSSLSQLHRLYLRYLPKLKMLPVTIGDLPSLKEMALVVCPAIKELPWSFTNLASIRKLKTTTCDSLESLWPDSKYCRVMGLTNLHSLHVLGCPKLQGLPKSLDQLKALKHLRVHGCRNLRYSTEALLQLTSLTYLQMSNLAGTMTGMTGSDDEKESLEPLNQMWSPCILGTDPQTLPASIGLPGSLEELEAHSSKKIVGAFDSVTHLPGLKWLGSQDDQHMSTAPQAAAQQSSSSSLSVKDGTKSTGEPGSVGQLSDLQNLTLWDFEFTSSFAPQLVSVKELRLRRCRRVAHILKMMTTATGMQRLCIIDCQTFSSLPNSLGNLSLLIVLRLVDCQDLISLPETIGQLMSLRELEIKNCLKLTYLPVSMGQLNNLQTLYIENCRSILTIPDSVYHMTWLSYLRIFDYRPFISNIVRSLKEFTRLKTLGFSTWNELSCLQEFMGSFQLEAYQLPRFHVVVKCMECEDTVVPLETEDSERRTLRGIDDSCGCIHTIGFLKWVEKILSYRGTFKLAEKFLIRSELQQIELGIGYYYWKLTVVCGRVNVKEFPWKLMRYTLKW</sequence>
<evidence type="ECO:0000256" key="1">
    <source>
        <dbReference type="ARBA" id="ARBA00022737"/>
    </source>
</evidence>
<feature type="compositionally biased region" description="Polar residues" evidence="2">
    <location>
        <begin position="1197"/>
        <end position="1206"/>
    </location>
</feature>
<dbReference type="EMBL" id="JBJQOH010000003">
    <property type="protein sequence ID" value="KAL3692316.1"/>
    <property type="molecule type" value="Genomic_DNA"/>
</dbReference>